<evidence type="ECO:0000256" key="2">
    <source>
        <dbReference type="SAM" id="Phobius"/>
    </source>
</evidence>
<dbReference type="InterPro" id="IPR010761">
    <property type="entry name" value="Clc_prot-like"/>
</dbReference>
<evidence type="ECO:0000313" key="4">
    <source>
        <dbReference type="WBParaSite" id="MBELARI_LOCUS20052"/>
    </source>
</evidence>
<dbReference type="Gene3D" id="1.20.140.150">
    <property type="match status" value="1"/>
</dbReference>
<evidence type="ECO:0000313" key="3">
    <source>
        <dbReference type="Proteomes" id="UP000887575"/>
    </source>
</evidence>
<protein>
    <submittedName>
        <fullName evidence="4">Clc-like protein</fullName>
    </submittedName>
</protein>
<feature type="transmembrane region" description="Helical" evidence="2">
    <location>
        <begin position="144"/>
        <end position="167"/>
    </location>
</feature>
<proteinExistence type="predicted"/>
<organism evidence="3 4">
    <name type="scientific">Mesorhabditis belari</name>
    <dbReference type="NCBI Taxonomy" id="2138241"/>
    <lineage>
        <taxon>Eukaryota</taxon>
        <taxon>Metazoa</taxon>
        <taxon>Ecdysozoa</taxon>
        <taxon>Nematoda</taxon>
        <taxon>Chromadorea</taxon>
        <taxon>Rhabditida</taxon>
        <taxon>Rhabditina</taxon>
        <taxon>Rhabditomorpha</taxon>
        <taxon>Rhabditoidea</taxon>
        <taxon>Rhabditidae</taxon>
        <taxon>Mesorhabditinae</taxon>
        <taxon>Mesorhabditis</taxon>
    </lineage>
</organism>
<keyword evidence="2" id="KW-0472">Membrane</keyword>
<dbReference type="AlphaFoldDB" id="A0AAF3F2W9"/>
<dbReference type="PANTHER" id="PTHR35574">
    <property type="entry name" value="PUTATIVE-RELATED"/>
    <property type="match status" value="1"/>
</dbReference>
<accession>A0AAF3F2W9</accession>
<keyword evidence="3" id="KW-1185">Reference proteome</keyword>
<feature type="transmembrane region" description="Helical" evidence="2">
    <location>
        <begin position="114"/>
        <end position="132"/>
    </location>
</feature>
<name>A0AAF3F2W9_9BILA</name>
<dbReference type="Pfam" id="PF07062">
    <property type="entry name" value="Clc-like"/>
    <property type="match status" value="1"/>
</dbReference>
<evidence type="ECO:0000256" key="1">
    <source>
        <dbReference type="SAM" id="MobiDB-lite"/>
    </source>
</evidence>
<feature type="transmembrane region" description="Helical" evidence="2">
    <location>
        <begin position="187"/>
        <end position="209"/>
    </location>
</feature>
<dbReference type="PANTHER" id="PTHR35574:SF1">
    <property type="entry name" value="CLC-LIKE PROTEIN"/>
    <property type="match status" value="1"/>
</dbReference>
<dbReference type="WBParaSite" id="MBELARI_LOCUS20052">
    <property type="protein sequence ID" value="MBELARI_LOCUS20052"/>
    <property type="gene ID" value="MBELARI_LOCUS20052"/>
</dbReference>
<dbReference type="FunFam" id="1.20.140.150:FF:000039">
    <property type="entry name" value="Neuronal SYmmetry"/>
    <property type="match status" value="1"/>
</dbReference>
<keyword evidence="2" id="KW-0812">Transmembrane</keyword>
<dbReference type="GO" id="GO:0016020">
    <property type="term" value="C:membrane"/>
    <property type="evidence" value="ECO:0007669"/>
    <property type="project" value="InterPro"/>
</dbReference>
<feature type="transmembrane region" description="Helical" evidence="2">
    <location>
        <begin position="9"/>
        <end position="30"/>
    </location>
</feature>
<feature type="region of interest" description="Disordered" evidence="1">
    <location>
        <begin position="264"/>
        <end position="286"/>
    </location>
</feature>
<dbReference type="Proteomes" id="UP000887575">
    <property type="component" value="Unassembled WGS sequence"/>
</dbReference>
<reference evidence="4" key="1">
    <citation type="submission" date="2024-02" db="UniProtKB">
        <authorList>
            <consortium name="WormBaseParasite"/>
        </authorList>
    </citation>
    <scope>IDENTIFICATION</scope>
</reference>
<sequence>MVSMLQQKLFLFLTISLILGGLVLTIAGVFSPAWQIVEIREFRAEHQHGLWWDCIRAEKHVVAVGDFYDEEPLHCMYKFDNSAELVIDNTLRNIDEDGAAGESEHHRFWAWHKIILFCIITSQIVAMVSMCCGACTPCIPTASLGFTICSIVAVVLSVIADGVFFLAANRVDNRFVQGMVGTYEQRIGYAFYLHMGGTLCWMGAALLAVTTAYKVMSSDDEIGGGYGGKDPYSWQSNSRPNPLNVHDLHFRAIPRDDPLIEKLPPGAYQRNLPYRPSPMPYRETSA</sequence>
<keyword evidence="2" id="KW-1133">Transmembrane helix</keyword>